<reference evidence="6" key="1">
    <citation type="submission" date="2023-06" db="EMBL/GenBank/DDBJ databases">
        <title>Conoideocrella luteorostrata (Hypocreales: Clavicipitaceae), a potential biocontrol fungus for elongate hemlock scale in United States Christmas tree production areas.</title>
        <authorList>
            <person name="Barrett H."/>
            <person name="Lovett B."/>
            <person name="Macias A.M."/>
            <person name="Stajich J.E."/>
            <person name="Kasson M.T."/>
        </authorList>
    </citation>
    <scope>NUCLEOTIDE SEQUENCE</scope>
    <source>
        <strain evidence="6">ARSEF 14590</strain>
    </source>
</reference>
<dbReference type="GO" id="GO:0050661">
    <property type="term" value="F:NADP binding"/>
    <property type="evidence" value="ECO:0007669"/>
    <property type="project" value="InterPro"/>
</dbReference>
<dbReference type="PANTHER" id="PTHR23023">
    <property type="entry name" value="DIMETHYLANILINE MONOOXYGENASE"/>
    <property type="match status" value="1"/>
</dbReference>
<dbReference type="Pfam" id="PF00743">
    <property type="entry name" value="FMO-like"/>
    <property type="match status" value="1"/>
</dbReference>
<keyword evidence="4" id="KW-0560">Oxidoreductase</keyword>
<keyword evidence="2" id="KW-0285">Flavoprotein</keyword>
<evidence type="ECO:0000313" key="7">
    <source>
        <dbReference type="Proteomes" id="UP001251528"/>
    </source>
</evidence>
<evidence type="ECO:0000256" key="2">
    <source>
        <dbReference type="ARBA" id="ARBA00022630"/>
    </source>
</evidence>
<dbReference type="InterPro" id="IPR050346">
    <property type="entry name" value="FMO-like"/>
</dbReference>
<comment type="similarity">
    <text evidence="1">Belongs to the FMO family.</text>
</comment>
<name>A0AAJ0CDP5_9HYPO</name>
<evidence type="ECO:0000256" key="4">
    <source>
        <dbReference type="ARBA" id="ARBA00023002"/>
    </source>
</evidence>
<comment type="caution">
    <text evidence="6">The sequence shown here is derived from an EMBL/GenBank/DDBJ whole genome shotgun (WGS) entry which is preliminary data.</text>
</comment>
<dbReference type="Proteomes" id="UP001251528">
    <property type="component" value="Unassembled WGS sequence"/>
</dbReference>
<evidence type="ECO:0000256" key="3">
    <source>
        <dbReference type="ARBA" id="ARBA00022827"/>
    </source>
</evidence>
<evidence type="ECO:0008006" key="8">
    <source>
        <dbReference type="Google" id="ProtNLM"/>
    </source>
</evidence>
<gene>
    <name evidence="6" type="ORF">QQS21_011119</name>
</gene>
<accession>A0AAJ0CDP5</accession>
<organism evidence="6 7">
    <name type="scientific">Conoideocrella luteorostrata</name>
    <dbReference type="NCBI Taxonomy" id="1105319"/>
    <lineage>
        <taxon>Eukaryota</taxon>
        <taxon>Fungi</taxon>
        <taxon>Dikarya</taxon>
        <taxon>Ascomycota</taxon>
        <taxon>Pezizomycotina</taxon>
        <taxon>Sordariomycetes</taxon>
        <taxon>Hypocreomycetidae</taxon>
        <taxon>Hypocreales</taxon>
        <taxon>Clavicipitaceae</taxon>
        <taxon>Conoideocrella</taxon>
    </lineage>
</organism>
<dbReference type="InterPro" id="IPR036188">
    <property type="entry name" value="FAD/NAD-bd_sf"/>
</dbReference>
<keyword evidence="5" id="KW-1133">Transmembrane helix</keyword>
<evidence type="ECO:0000313" key="6">
    <source>
        <dbReference type="EMBL" id="KAK2591185.1"/>
    </source>
</evidence>
<protein>
    <recommendedName>
        <fullName evidence="8">Flavin-containing monooxygenase</fullName>
    </recommendedName>
</protein>
<keyword evidence="5" id="KW-0472">Membrane</keyword>
<sequence>MFDTAYVHSMLRRNDALLWGYYNIYIKCLLWISSGTTLGMDQWIGGISPERHHPSKIFFNKSMKVCPYISQPYRPQLPGPRLYLYALRSALVQTPIPDTHGRRVDLAPWPKRIDKKGTVEFVNNARPEYERLQGQGIRPDMIVLCTGYKQSFPFLNKSGDKSALPYPTPNCADVRSIWKRDDPSVGFIGFVRPSLGAIPPLSELQAQLWVSHLLSPQSILKKLQPEDESHYKLKPAPDARITYGVDHESYAYQLALDMGSAPGLVNIVRLFSWKAKVTSWKLLIIWIFGANLNTKFRLQGPWQWDGAVPTLTSDEMWETITRRPLFFGHFAVSILPMCIFGPINLLCWLYATGEVLLMALLVLLWERPAPERSWTKMME</sequence>
<evidence type="ECO:0000256" key="5">
    <source>
        <dbReference type="SAM" id="Phobius"/>
    </source>
</evidence>
<keyword evidence="3" id="KW-0274">FAD</keyword>
<dbReference type="AlphaFoldDB" id="A0AAJ0CDP5"/>
<evidence type="ECO:0000256" key="1">
    <source>
        <dbReference type="ARBA" id="ARBA00009183"/>
    </source>
</evidence>
<dbReference type="GO" id="GO:0050660">
    <property type="term" value="F:flavin adenine dinucleotide binding"/>
    <property type="evidence" value="ECO:0007669"/>
    <property type="project" value="InterPro"/>
</dbReference>
<keyword evidence="5" id="KW-0812">Transmembrane</keyword>
<dbReference type="GO" id="GO:0004499">
    <property type="term" value="F:N,N-dimethylaniline monooxygenase activity"/>
    <property type="evidence" value="ECO:0007669"/>
    <property type="project" value="InterPro"/>
</dbReference>
<dbReference type="Gene3D" id="3.50.50.60">
    <property type="entry name" value="FAD/NAD(P)-binding domain"/>
    <property type="match status" value="2"/>
</dbReference>
<dbReference type="EMBL" id="JASWJB010000356">
    <property type="protein sequence ID" value="KAK2591185.1"/>
    <property type="molecule type" value="Genomic_DNA"/>
</dbReference>
<feature type="transmembrane region" description="Helical" evidence="5">
    <location>
        <begin position="325"/>
        <end position="342"/>
    </location>
</feature>
<dbReference type="InterPro" id="IPR020946">
    <property type="entry name" value="Flavin_mOase-like"/>
</dbReference>
<keyword evidence="7" id="KW-1185">Reference proteome</keyword>
<proteinExistence type="inferred from homology"/>